<dbReference type="Gene3D" id="1.10.8.270">
    <property type="entry name" value="putative rabgap domain of human tbc1 domain family member 14 like domains"/>
    <property type="match status" value="1"/>
</dbReference>
<keyword evidence="4" id="KW-1185">Reference proteome</keyword>
<dbReference type="GO" id="GO:0031267">
    <property type="term" value="F:small GTPase binding"/>
    <property type="evidence" value="ECO:0007669"/>
    <property type="project" value="TreeGrafter"/>
</dbReference>
<dbReference type="FunFam" id="1.10.8.270:FF:000023">
    <property type="entry name" value="TBC domain-containing protein C1778.09"/>
    <property type="match status" value="1"/>
</dbReference>
<dbReference type="GO" id="GO:0005096">
    <property type="term" value="F:GTPase activator activity"/>
    <property type="evidence" value="ECO:0007669"/>
    <property type="project" value="TreeGrafter"/>
</dbReference>
<dbReference type="InterPro" id="IPR000195">
    <property type="entry name" value="Rab-GAP-TBC_dom"/>
</dbReference>
<feature type="compositionally biased region" description="Polar residues" evidence="1">
    <location>
        <begin position="184"/>
        <end position="204"/>
    </location>
</feature>
<proteinExistence type="predicted"/>
<dbReference type="InParanoid" id="A0A1B7MSR6"/>
<dbReference type="Proteomes" id="UP000092154">
    <property type="component" value="Unassembled WGS sequence"/>
</dbReference>
<reference evidence="3 4" key="1">
    <citation type="submission" date="2016-06" db="EMBL/GenBank/DDBJ databases">
        <title>Comparative genomics of the ectomycorrhizal sister species Rhizopogon vinicolor and Rhizopogon vesiculosus (Basidiomycota: Boletales) reveals a divergence of the mating type B locus.</title>
        <authorList>
            <consortium name="DOE Joint Genome Institute"/>
            <person name="Mujic A.B."/>
            <person name="Kuo A."/>
            <person name="Tritt A."/>
            <person name="Lipzen A."/>
            <person name="Chen C."/>
            <person name="Johnson J."/>
            <person name="Sharma A."/>
            <person name="Barry K."/>
            <person name="Grigoriev I.V."/>
            <person name="Spatafora J.W."/>
        </authorList>
    </citation>
    <scope>NUCLEOTIDE SEQUENCE [LARGE SCALE GENOMIC DNA]</scope>
    <source>
        <strain evidence="3 4">AM-OR11-026</strain>
    </source>
</reference>
<feature type="compositionally biased region" description="Polar residues" evidence="1">
    <location>
        <begin position="106"/>
        <end position="138"/>
    </location>
</feature>
<dbReference type="PROSITE" id="PS50086">
    <property type="entry name" value="TBC_RABGAP"/>
    <property type="match status" value="1"/>
</dbReference>
<feature type="compositionally biased region" description="Polar residues" evidence="1">
    <location>
        <begin position="9"/>
        <end position="19"/>
    </location>
</feature>
<sequence length="651" mass="72408">MYGDDEAQASWTASSTFQDPSKDLDLSLGDSFTYRNFFDHPNSYVSNTNTTYIDLSSDTNKLSNPHDRTRVSSTSNGSAYLRPHSGYASSSSRARDTLELPPRSVRISQNTNRPQSALTSCSSFTDQEAVSPRVSHSTPPDSRPPSPLRSSDLPIPEPTLILTPPRPTPSLIPPASQSPSSSPTTRQLSKLSAPSSKTSNTSLVPSEGEDLDAFHVRSTYAHLNATGVKGDGYEEGVERTRARARASRASEIRAEAALAGPSEKTRSLEAEEVNVLSSLDRYGFFTVPSHDRLILLPSGPLHKRLAPVRASSKSVPSHAVSVRSLPAASSPPKEQMRVAKWGRMMEVRSRDRGGNVESWGIKASKAHKLRRRVYKGIPDRWRIAAWEVLMNRYSKSGSEAIVTLGDCYHEDLEKPSSYDIQIDLDVPRTISGHIMFRTRYGLGQRSLFHVLHSFSLRCPQCGYVQGMGPIAATLLCYFEPQKVYAALVRLHDTYSMHAIFSPGFPGLLQAIYVQERIMESKMPDVYSAFKKHMISTTSYATKWYITLFANSVPFQTQLRLWDAYLLEGQDLFVAMAVAIVWVYRDHITSSSANFETILSLLSSFFVPEDDNALLSWIEQMLGDKKLRSQIAQWRQDWVQLVASGQDGDALL</sequence>
<dbReference type="Gene3D" id="1.10.472.80">
    <property type="entry name" value="Ypt/Rab-GAP domain of gyp1p, domain 3"/>
    <property type="match status" value="1"/>
</dbReference>
<dbReference type="OrthoDB" id="294251at2759"/>
<dbReference type="PANTHER" id="PTHR47219">
    <property type="entry name" value="RAB GTPASE-ACTIVATING PROTEIN 1-LIKE"/>
    <property type="match status" value="1"/>
</dbReference>
<dbReference type="STRING" id="1314800.A0A1B7MSR6"/>
<evidence type="ECO:0000313" key="3">
    <source>
        <dbReference type="EMBL" id="OAX35652.1"/>
    </source>
</evidence>
<dbReference type="SUPFAM" id="SSF47923">
    <property type="entry name" value="Ypt/Rab-GAP domain of gyp1p"/>
    <property type="match status" value="2"/>
</dbReference>
<feature type="region of interest" description="Disordered" evidence="1">
    <location>
        <begin position="227"/>
        <end position="248"/>
    </location>
</feature>
<dbReference type="InterPro" id="IPR035969">
    <property type="entry name" value="Rab-GAP_TBC_sf"/>
</dbReference>
<feature type="region of interest" description="Disordered" evidence="1">
    <location>
        <begin position="1"/>
        <end position="22"/>
    </location>
</feature>
<feature type="domain" description="Rab-GAP TBC" evidence="2">
    <location>
        <begin position="376"/>
        <end position="568"/>
    </location>
</feature>
<accession>A0A1B7MSR6</accession>
<evidence type="ECO:0000313" key="4">
    <source>
        <dbReference type="Proteomes" id="UP000092154"/>
    </source>
</evidence>
<dbReference type="Pfam" id="PF00566">
    <property type="entry name" value="RabGAP-TBC"/>
    <property type="match status" value="1"/>
</dbReference>
<feature type="compositionally biased region" description="Low complexity" evidence="1">
    <location>
        <begin position="148"/>
        <end position="163"/>
    </location>
</feature>
<protein>
    <submittedName>
        <fullName evidence="3">RabGAP/TBC</fullName>
    </submittedName>
</protein>
<dbReference type="EMBL" id="KV448480">
    <property type="protein sequence ID" value="OAX35652.1"/>
    <property type="molecule type" value="Genomic_DNA"/>
</dbReference>
<gene>
    <name evidence="3" type="ORF">K503DRAFT_773252</name>
</gene>
<feature type="compositionally biased region" description="Low complexity" evidence="1">
    <location>
        <begin position="173"/>
        <end position="183"/>
    </location>
</feature>
<dbReference type="InterPro" id="IPR050302">
    <property type="entry name" value="Rab_GAP_TBC_domain"/>
</dbReference>
<dbReference type="AlphaFoldDB" id="A0A1B7MSR6"/>
<evidence type="ECO:0000256" key="1">
    <source>
        <dbReference type="SAM" id="MobiDB-lite"/>
    </source>
</evidence>
<evidence type="ECO:0000259" key="2">
    <source>
        <dbReference type="PROSITE" id="PS50086"/>
    </source>
</evidence>
<name>A0A1B7MSR6_9AGAM</name>
<dbReference type="PANTHER" id="PTHR47219:SF9">
    <property type="entry name" value="GTPASE ACTIVATING PROTEIN AND CENTROSOME-ASSOCIATED, ISOFORM B"/>
    <property type="match status" value="1"/>
</dbReference>
<dbReference type="SMART" id="SM00164">
    <property type="entry name" value="TBC"/>
    <property type="match status" value="1"/>
</dbReference>
<feature type="region of interest" description="Disordered" evidence="1">
    <location>
        <begin position="56"/>
        <end position="209"/>
    </location>
</feature>
<organism evidence="3 4">
    <name type="scientific">Rhizopogon vinicolor AM-OR11-026</name>
    <dbReference type="NCBI Taxonomy" id="1314800"/>
    <lineage>
        <taxon>Eukaryota</taxon>
        <taxon>Fungi</taxon>
        <taxon>Dikarya</taxon>
        <taxon>Basidiomycota</taxon>
        <taxon>Agaricomycotina</taxon>
        <taxon>Agaricomycetes</taxon>
        <taxon>Agaricomycetidae</taxon>
        <taxon>Boletales</taxon>
        <taxon>Suillineae</taxon>
        <taxon>Rhizopogonaceae</taxon>
        <taxon>Rhizopogon</taxon>
    </lineage>
</organism>